<dbReference type="Pfam" id="PF03473">
    <property type="entry name" value="MOSC"/>
    <property type="match status" value="1"/>
</dbReference>
<gene>
    <name evidence="2" type="ORF">FV139_17370</name>
</gene>
<dbReference type="InterPro" id="IPR005302">
    <property type="entry name" value="MoCF_Sase_C"/>
</dbReference>
<dbReference type="PANTHER" id="PTHR36930:SF1">
    <property type="entry name" value="MOSC DOMAIN-CONTAINING PROTEIN"/>
    <property type="match status" value="1"/>
</dbReference>
<sequence length="176" mass="19036">MNPAAPKRPHPLDRFARELAPGELTWIGLRTERKGLVRAVTSARAVASRGLEGDHRLGKSPGSARQVTLISEEFIRQICHFTGRDEIDPALLRRNLVVRGINLNALRHQRFAIGDALFEAAALCHPCSRMESALGKGAVAAMIGHGGLCARILRSGALHVGDAVIVRPEGENLSLF</sequence>
<feature type="domain" description="MOSC" evidence="1">
    <location>
        <begin position="38"/>
        <end position="167"/>
    </location>
</feature>
<dbReference type="GO" id="GO:0030151">
    <property type="term" value="F:molybdenum ion binding"/>
    <property type="evidence" value="ECO:0007669"/>
    <property type="project" value="InterPro"/>
</dbReference>
<dbReference type="PROSITE" id="PS51340">
    <property type="entry name" value="MOSC"/>
    <property type="match status" value="1"/>
</dbReference>
<organism evidence="2 3">
    <name type="scientific">Parahaliea maris</name>
    <dbReference type="NCBI Taxonomy" id="2716870"/>
    <lineage>
        <taxon>Bacteria</taxon>
        <taxon>Pseudomonadati</taxon>
        <taxon>Pseudomonadota</taxon>
        <taxon>Gammaproteobacteria</taxon>
        <taxon>Cellvibrionales</taxon>
        <taxon>Halieaceae</taxon>
        <taxon>Parahaliea</taxon>
    </lineage>
</organism>
<dbReference type="RefSeq" id="WP_148069749.1">
    <property type="nucleotide sequence ID" value="NZ_VRZA01000007.1"/>
</dbReference>
<dbReference type="GO" id="GO:0030170">
    <property type="term" value="F:pyridoxal phosphate binding"/>
    <property type="evidence" value="ECO:0007669"/>
    <property type="project" value="InterPro"/>
</dbReference>
<dbReference type="GO" id="GO:0003824">
    <property type="term" value="F:catalytic activity"/>
    <property type="evidence" value="ECO:0007669"/>
    <property type="project" value="InterPro"/>
</dbReference>
<dbReference type="EMBL" id="VRZA01000007">
    <property type="protein sequence ID" value="TXS90751.1"/>
    <property type="molecule type" value="Genomic_DNA"/>
</dbReference>
<accession>A0A5C8ZU03</accession>
<dbReference type="Gene3D" id="2.40.33.20">
    <property type="entry name" value="PK beta-barrel domain-like"/>
    <property type="match status" value="1"/>
</dbReference>
<dbReference type="AlphaFoldDB" id="A0A5C8ZU03"/>
<dbReference type="Proteomes" id="UP000321039">
    <property type="component" value="Unassembled WGS sequence"/>
</dbReference>
<evidence type="ECO:0000313" key="2">
    <source>
        <dbReference type="EMBL" id="TXS90751.1"/>
    </source>
</evidence>
<proteinExistence type="predicted"/>
<comment type="caution">
    <text evidence="2">The sequence shown here is derived from an EMBL/GenBank/DDBJ whole genome shotgun (WGS) entry which is preliminary data.</text>
</comment>
<evidence type="ECO:0000259" key="1">
    <source>
        <dbReference type="PROSITE" id="PS51340"/>
    </source>
</evidence>
<name>A0A5C8ZU03_9GAMM</name>
<dbReference type="InterPro" id="IPR011037">
    <property type="entry name" value="Pyrv_Knase-like_insert_dom_sf"/>
</dbReference>
<dbReference type="InterPro" id="IPR052716">
    <property type="entry name" value="MOSC_domain"/>
</dbReference>
<reference evidence="2 3" key="1">
    <citation type="submission" date="2019-08" db="EMBL/GenBank/DDBJ databases">
        <title>Parahaliea maris sp. nov., isolated from the surface seawater.</title>
        <authorList>
            <person name="Liu Y."/>
        </authorList>
    </citation>
    <scope>NUCLEOTIDE SEQUENCE [LARGE SCALE GENOMIC DNA]</scope>
    <source>
        <strain evidence="2 3">HSLHS9</strain>
    </source>
</reference>
<dbReference type="PANTHER" id="PTHR36930">
    <property type="entry name" value="METAL-SULFUR CLUSTER BIOSYNTHESIS PROTEINS YUAD-RELATED"/>
    <property type="match status" value="1"/>
</dbReference>
<protein>
    <submittedName>
        <fullName evidence="2">MOSC domain-containing protein</fullName>
    </submittedName>
</protein>
<evidence type="ECO:0000313" key="3">
    <source>
        <dbReference type="Proteomes" id="UP000321039"/>
    </source>
</evidence>
<dbReference type="SUPFAM" id="SSF50800">
    <property type="entry name" value="PK beta-barrel domain-like"/>
    <property type="match status" value="1"/>
</dbReference>
<keyword evidence="3" id="KW-1185">Reference proteome</keyword>